<accession>A0A1Y1MP97</accession>
<keyword evidence="1" id="KW-0812">Transmembrane</keyword>
<proteinExistence type="predicted"/>
<keyword evidence="1" id="KW-0472">Membrane</keyword>
<evidence type="ECO:0000256" key="1">
    <source>
        <dbReference type="SAM" id="Phobius"/>
    </source>
</evidence>
<dbReference type="EMBL" id="GEZM01025353">
    <property type="protein sequence ID" value="JAV87499.1"/>
    <property type="molecule type" value="Transcribed_RNA"/>
</dbReference>
<feature type="transmembrane region" description="Helical" evidence="1">
    <location>
        <begin position="267"/>
        <end position="291"/>
    </location>
</feature>
<name>A0A1Y1MP97_PHOPY</name>
<sequence length="475" mass="48166">MITVVGSQLSVLGNVAVGRMLVTSTPLVVDGTTVVVKSDFVVGTTVLILEVVVGPTTTVELSFGTEIGVVGTDVAVPVGGSEMVPLVIGTSVAVGALETVLSLVEVLLPMGTSVVVAVGKFVMIEPDDDEVAVTGTSVEVALGSDPVPEVVVVEPGRGSKEVKEGRRPVEDSVVGSVVGAACVVEFCGMGCSGELVLVLEIEVPVCSGELVFLLALVLVLEDPGKRLLSSVPIGSNMPPLVVVGAVSDTVLLPTGVSTEVDLVAGSLVFVGLSTVVGVVGLVPGIVLLVTAGSTDVSLGDSPVEIGSFTVAGVGGLVSGTVLLLAGGSTDVTLGESTVVFFEGSTVVLGSLVDDTIPVGPMTIPGSVEGLARVLELVLDSLIFEVGKTVSLGNPDPDEPPGVGVLSTAIVGTRGFSVVLDFCGWSEPRISEMRSLNKSRLVEDEEVVVVVTCGADDEALLVMVELWYSRLISRGK</sequence>
<feature type="transmembrane region" description="Helical" evidence="1">
    <location>
        <begin position="303"/>
        <end position="325"/>
    </location>
</feature>
<dbReference type="AlphaFoldDB" id="A0A1Y1MP97"/>
<reference evidence="2" key="1">
    <citation type="journal article" date="2016" name="Sci. Rep.">
        <title>Molecular characterization of firefly nuptial gifts: a multi-omics approach sheds light on postcopulatory sexual selection.</title>
        <authorList>
            <person name="Al-Wathiqui N."/>
            <person name="Fallon T.R."/>
            <person name="South A."/>
            <person name="Weng J.K."/>
            <person name="Lewis S.M."/>
        </authorList>
    </citation>
    <scope>NUCLEOTIDE SEQUENCE</scope>
</reference>
<protein>
    <submittedName>
        <fullName evidence="2">Uncharacterized protein</fullName>
    </submittedName>
</protein>
<evidence type="ECO:0000313" key="2">
    <source>
        <dbReference type="EMBL" id="JAV87499.1"/>
    </source>
</evidence>
<keyword evidence="1" id="KW-1133">Transmembrane helix</keyword>
<organism evidence="2">
    <name type="scientific">Photinus pyralis</name>
    <name type="common">Common eastern firefly</name>
    <name type="synonym">Lampyris pyralis</name>
    <dbReference type="NCBI Taxonomy" id="7054"/>
    <lineage>
        <taxon>Eukaryota</taxon>
        <taxon>Metazoa</taxon>
        <taxon>Ecdysozoa</taxon>
        <taxon>Arthropoda</taxon>
        <taxon>Hexapoda</taxon>
        <taxon>Insecta</taxon>
        <taxon>Pterygota</taxon>
        <taxon>Neoptera</taxon>
        <taxon>Endopterygota</taxon>
        <taxon>Coleoptera</taxon>
        <taxon>Polyphaga</taxon>
        <taxon>Elateriformia</taxon>
        <taxon>Elateroidea</taxon>
        <taxon>Lampyridae</taxon>
        <taxon>Lampyrinae</taxon>
        <taxon>Photinus</taxon>
    </lineage>
</organism>